<dbReference type="Proteomes" id="UP001595897">
    <property type="component" value="Unassembled WGS sequence"/>
</dbReference>
<keyword evidence="1" id="KW-0472">Membrane</keyword>
<protein>
    <submittedName>
        <fullName evidence="2">Uncharacterized protein</fullName>
    </submittedName>
</protein>
<accession>A0ABV9LRM8</accession>
<evidence type="ECO:0000313" key="2">
    <source>
        <dbReference type="EMBL" id="MFC4698844.1"/>
    </source>
</evidence>
<evidence type="ECO:0000313" key="3">
    <source>
        <dbReference type="Proteomes" id="UP001595897"/>
    </source>
</evidence>
<keyword evidence="1" id="KW-1133">Transmembrane helix</keyword>
<name>A0ABV9LRM8_9ALTE</name>
<organism evidence="2 3">
    <name type="scientific">Glaciecola siphonariae</name>
    <dbReference type="NCBI Taxonomy" id="521012"/>
    <lineage>
        <taxon>Bacteria</taxon>
        <taxon>Pseudomonadati</taxon>
        <taxon>Pseudomonadota</taxon>
        <taxon>Gammaproteobacteria</taxon>
        <taxon>Alteromonadales</taxon>
        <taxon>Alteromonadaceae</taxon>
        <taxon>Glaciecola</taxon>
    </lineage>
</organism>
<keyword evidence="1" id="KW-0812">Transmembrane</keyword>
<proteinExistence type="predicted"/>
<comment type="caution">
    <text evidence="2">The sequence shown here is derived from an EMBL/GenBank/DDBJ whole genome shotgun (WGS) entry which is preliminary data.</text>
</comment>
<keyword evidence="3" id="KW-1185">Reference proteome</keyword>
<gene>
    <name evidence="2" type="ORF">ACFO4O_01545</name>
</gene>
<evidence type="ECO:0000256" key="1">
    <source>
        <dbReference type="SAM" id="Phobius"/>
    </source>
</evidence>
<feature type="transmembrane region" description="Helical" evidence="1">
    <location>
        <begin position="31"/>
        <end position="48"/>
    </location>
</feature>
<reference evidence="3" key="1">
    <citation type="journal article" date="2019" name="Int. J. Syst. Evol. Microbiol.">
        <title>The Global Catalogue of Microorganisms (GCM) 10K type strain sequencing project: providing services to taxonomists for standard genome sequencing and annotation.</title>
        <authorList>
            <consortium name="The Broad Institute Genomics Platform"/>
            <consortium name="The Broad Institute Genome Sequencing Center for Infectious Disease"/>
            <person name="Wu L."/>
            <person name="Ma J."/>
        </authorList>
    </citation>
    <scope>NUCLEOTIDE SEQUENCE [LARGE SCALE GENOMIC DNA]</scope>
    <source>
        <strain evidence="3">KACC 12507</strain>
    </source>
</reference>
<sequence length="67" mass="7633">MFTILLVLSFALSMVYMYIEAVIYGLEKRKWALAAIVLGPMLLPMFQITKRMALRKVAGFDSVYLDA</sequence>
<dbReference type="EMBL" id="JBHSGU010000002">
    <property type="protein sequence ID" value="MFC4698844.1"/>
    <property type="molecule type" value="Genomic_DNA"/>
</dbReference>
<dbReference type="RefSeq" id="WP_382405526.1">
    <property type="nucleotide sequence ID" value="NZ_JBHSGU010000002.1"/>
</dbReference>